<dbReference type="WBParaSite" id="Hba_13549">
    <property type="protein sequence ID" value="Hba_13549"/>
    <property type="gene ID" value="Hba_13549"/>
</dbReference>
<evidence type="ECO:0000259" key="1">
    <source>
        <dbReference type="SMART" id="SM01048"/>
    </source>
</evidence>
<evidence type="ECO:0000313" key="3">
    <source>
        <dbReference type="WBParaSite" id="Hba_13549"/>
    </source>
</evidence>
<accession>A0A1I7X829</accession>
<name>A0A1I7X829_HETBA</name>
<dbReference type="AlphaFoldDB" id="A0A1I7X829"/>
<sequence>MCNLCENIDAESAVSLGSNEDNGMLVLTYDYELMDNCRVVIIRCKGSNPLENSTILFNGMKQNLSAPDEVSTSLTCSHTGKWIRLEEEIVSVSCRVSIVLATIENIIRRKWFKCHIIQNRNRIK</sequence>
<evidence type="ECO:0000313" key="2">
    <source>
        <dbReference type="Proteomes" id="UP000095283"/>
    </source>
</evidence>
<feature type="domain" description="C6" evidence="1">
    <location>
        <begin position="2"/>
        <end position="94"/>
    </location>
</feature>
<reference evidence="3" key="1">
    <citation type="submission" date="2016-11" db="UniProtKB">
        <authorList>
            <consortium name="WormBaseParasite"/>
        </authorList>
    </citation>
    <scope>IDENTIFICATION</scope>
</reference>
<dbReference type="InterPro" id="IPR002601">
    <property type="entry name" value="C6_domain"/>
</dbReference>
<keyword evidence="2" id="KW-1185">Reference proteome</keyword>
<organism evidence="2 3">
    <name type="scientific">Heterorhabditis bacteriophora</name>
    <name type="common">Entomopathogenic nematode worm</name>
    <dbReference type="NCBI Taxonomy" id="37862"/>
    <lineage>
        <taxon>Eukaryota</taxon>
        <taxon>Metazoa</taxon>
        <taxon>Ecdysozoa</taxon>
        <taxon>Nematoda</taxon>
        <taxon>Chromadorea</taxon>
        <taxon>Rhabditida</taxon>
        <taxon>Rhabditina</taxon>
        <taxon>Rhabditomorpha</taxon>
        <taxon>Strongyloidea</taxon>
        <taxon>Heterorhabditidae</taxon>
        <taxon>Heterorhabditis</taxon>
    </lineage>
</organism>
<proteinExistence type="predicted"/>
<dbReference type="Proteomes" id="UP000095283">
    <property type="component" value="Unplaced"/>
</dbReference>
<protein>
    <submittedName>
        <fullName evidence="3">C6 domain-containing protein</fullName>
    </submittedName>
</protein>
<dbReference type="SMART" id="SM01048">
    <property type="entry name" value="C6"/>
    <property type="match status" value="1"/>
</dbReference>
<dbReference type="Pfam" id="PF01681">
    <property type="entry name" value="C6"/>
    <property type="match status" value="1"/>
</dbReference>